<feature type="transmembrane region" description="Helical" evidence="1">
    <location>
        <begin position="6"/>
        <end position="24"/>
    </location>
</feature>
<keyword evidence="1" id="KW-0472">Membrane</keyword>
<evidence type="ECO:0000313" key="2">
    <source>
        <dbReference type="EMBL" id="XBQ22557.1"/>
    </source>
</evidence>
<keyword evidence="1" id="KW-1133">Transmembrane helix</keyword>
<organism evidence="2">
    <name type="scientific">Flagellimonas sp. MMG031</name>
    <dbReference type="NCBI Taxonomy" id="3158549"/>
    <lineage>
        <taxon>Bacteria</taxon>
        <taxon>Pseudomonadati</taxon>
        <taxon>Bacteroidota</taxon>
        <taxon>Flavobacteriia</taxon>
        <taxon>Flavobacteriales</taxon>
        <taxon>Flavobacteriaceae</taxon>
        <taxon>Flagellimonas</taxon>
    </lineage>
</organism>
<reference evidence="2" key="1">
    <citation type="submission" date="2024-05" db="EMBL/GenBank/DDBJ databases">
        <title>Draft Genome Sequences of Flagellimonas sp. MMG031 and Marinobacter sp. MMG032 Isolated from the dinoflagellate Symbiodinium pilosum.</title>
        <authorList>
            <person name="Shikuma N.J."/>
            <person name="Farrell M.V."/>
        </authorList>
    </citation>
    <scope>NUCLEOTIDE SEQUENCE</scope>
    <source>
        <strain evidence="2">MMG031</strain>
    </source>
</reference>
<proteinExistence type="predicted"/>
<sequence length="49" mass="5616">MKIIKVIWVTVAFLGIMLGTYAWTRTVVRVYPKHGTVVKTSSNPRVIFH</sequence>
<gene>
    <name evidence="2" type="ORF">ABNE31_13220</name>
</gene>
<keyword evidence="1" id="KW-0812">Transmembrane</keyword>
<name>A0AAU7MWG6_9FLAO</name>
<evidence type="ECO:0000256" key="1">
    <source>
        <dbReference type="SAM" id="Phobius"/>
    </source>
</evidence>
<accession>A0AAU7MWG6</accession>
<protein>
    <submittedName>
        <fullName evidence="2">Uncharacterized protein</fullName>
    </submittedName>
</protein>
<dbReference type="KEGG" id="fld:ABNE31_13220"/>
<dbReference type="AlphaFoldDB" id="A0AAU7MWG6"/>
<dbReference type="RefSeq" id="WP_349351474.1">
    <property type="nucleotide sequence ID" value="NZ_CP157804.1"/>
</dbReference>
<dbReference type="EMBL" id="CP157804">
    <property type="protein sequence ID" value="XBQ22557.1"/>
    <property type="molecule type" value="Genomic_DNA"/>
</dbReference>